<feature type="compositionally biased region" description="Basic residues" evidence="1">
    <location>
        <begin position="387"/>
        <end position="401"/>
    </location>
</feature>
<accession>A0A448XGQ6</accession>
<proteinExistence type="predicted"/>
<feature type="chain" id="PRO_5019441697" evidence="2">
    <location>
        <begin position="31"/>
        <end position="481"/>
    </location>
</feature>
<reference evidence="3" key="1">
    <citation type="submission" date="2018-11" db="EMBL/GenBank/DDBJ databases">
        <authorList>
            <consortium name="Pathogen Informatics"/>
        </authorList>
    </citation>
    <scope>NUCLEOTIDE SEQUENCE</scope>
</reference>
<dbReference type="AlphaFoldDB" id="A0A448XGQ6"/>
<evidence type="ECO:0000313" key="3">
    <source>
        <dbReference type="EMBL" id="VEL36420.1"/>
    </source>
</evidence>
<dbReference type="EMBL" id="CAAALY010252200">
    <property type="protein sequence ID" value="VEL36420.1"/>
    <property type="molecule type" value="Genomic_DNA"/>
</dbReference>
<comment type="caution">
    <text evidence="3">The sequence shown here is derived from an EMBL/GenBank/DDBJ whole genome shotgun (WGS) entry which is preliminary data.</text>
</comment>
<feature type="compositionally biased region" description="Low complexity" evidence="1">
    <location>
        <begin position="128"/>
        <end position="141"/>
    </location>
</feature>
<organism evidence="3 4">
    <name type="scientific">Protopolystoma xenopodis</name>
    <dbReference type="NCBI Taxonomy" id="117903"/>
    <lineage>
        <taxon>Eukaryota</taxon>
        <taxon>Metazoa</taxon>
        <taxon>Spiralia</taxon>
        <taxon>Lophotrochozoa</taxon>
        <taxon>Platyhelminthes</taxon>
        <taxon>Monogenea</taxon>
        <taxon>Polyopisthocotylea</taxon>
        <taxon>Polystomatidea</taxon>
        <taxon>Polystomatidae</taxon>
        <taxon>Protopolystoma</taxon>
    </lineage>
</organism>
<evidence type="ECO:0000256" key="2">
    <source>
        <dbReference type="SAM" id="SignalP"/>
    </source>
</evidence>
<protein>
    <submittedName>
        <fullName evidence="3">Uncharacterized protein</fullName>
    </submittedName>
</protein>
<dbReference type="Proteomes" id="UP000784294">
    <property type="component" value="Unassembled WGS sequence"/>
</dbReference>
<feature type="region of interest" description="Disordered" evidence="1">
    <location>
        <begin position="117"/>
        <end position="141"/>
    </location>
</feature>
<sequence length="481" mass="52522">MTSSDFPYRHAGLALSVVLALSFSLLPSTPIHPPQKEAITVATLLPFPNKIVFTSCRRCGLGTRSADWEIPIVNCQFRVALTAGIAWPLVAGRSDATPETVNRRPVGQRLIASLLPPNNRFSSTLGQSGRPDSSPSCRDSSSSRAILKKGTLLTCLFAGPFFYSHEYLLNRSAPRLSNHPFIHLHTRPSPTQPTHSSIRQSIDACEDMRTPRRLCSQSVCVLPTYAHTFNLFASSAACDPQVGLGRDATSCGGACKNAWAHVCKGWDRGGLESASDWCRRGHIQKAEMGSRREGEQKKKDVQSVLGSVTRAQVRSADGNLIATPPAPPEGCGGWDETTALWQEGTVAQAYRTGKRQAFADPTGKEDSTTRTSRTQHGADEVGPSIHIHTHPHTSTHIHTHPHPSNPPHCHGTTCRLAYRRVMVGLSDLAHLDGLARLRRAMMDDDLTRRKERIVGHLHTLTRIFAPRGGSQIGPIVAQREI</sequence>
<evidence type="ECO:0000313" key="4">
    <source>
        <dbReference type="Proteomes" id="UP000784294"/>
    </source>
</evidence>
<evidence type="ECO:0000256" key="1">
    <source>
        <dbReference type="SAM" id="MobiDB-lite"/>
    </source>
</evidence>
<keyword evidence="2" id="KW-0732">Signal</keyword>
<gene>
    <name evidence="3" type="ORF">PXEA_LOCUS29860</name>
</gene>
<feature type="region of interest" description="Disordered" evidence="1">
    <location>
        <begin position="354"/>
        <end position="409"/>
    </location>
</feature>
<feature type="signal peptide" evidence="2">
    <location>
        <begin position="1"/>
        <end position="30"/>
    </location>
</feature>
<keyword evidence="4" id="KW-1185">Reference proteome</keyword>
<name>A0A448XGQ6_9PLAT</name>